<geneLocation type="chloroplast" evidence="3"/>
<evidence type="ECO:0000256" key="2">
    <source>
        <dbReference type="SAM" id="Phobius"/>
    </source>
</evidence>
<evidence type="ECO:0000256" key="1">
    <source>
        <dbReference type="ARBA" id="ARBA00009846"/>
    </source>
</evidence>
<keyword evidence="2" id="KW-0472">Membrane</keyword>
<dbReference type="GeneID" id="22160843"/>
<keyword evidence="2" id="KW-0812">Transmembrane</keyword>
<dbReference type="Pfam" id="PF04483">
    <property type="entry name" value="DUF565"/>
    <property type="match status" value="1"/>
</dbReference>
<keyword evidence="3" id="KW-0934">Plastid</keyword>
<feature type="transmembrane region" description="Helical" evidence="2">
    <location>
        <begin position="27"/>
        <end position="50"/>
    </location>
</feature>
<accession>A0A097KQB6</accession>
<keyword evidence="3" id="KW-0150">Chloroplast</keyword>
<gene>
    <name evidence="3" type="primary">ycf20</name>
</gene>
<dbReference type="RefSeq" id="YP_009106544.1">
    <property type="nucleotide sequence ID" value="NC_025545.1"/>
</dbReference>
<dbReference type="InterPro" id="IPR007572">
    <property type="entry name" value="Uncharacterised_Ycf20"/>
</dbReference>
<dbReference type="AlphaFoldDB" id="A0A097KQB6"/>
<evidence type="ECO:0000313" key="3">
    <source>
        <dbReference type="EMBL" id="AIT95378.1"/>
    </source>
</evidence>
<dbReference type="PANTHER" id="PTHR33787">
    <property type="match status" value="1"/>
</dbReference>
<keyword evidence="2" id="KW-1133">Transmembrane helix</keyword>
<dbReference type="PANTHER" id="PTHR33787:SF4">
    <property type="entry name" value="YCF20-LIKE PROTEIN"/>
    <property type="match status" value="1"/>
</dbReference>
<comment type="similarity">
    <text evidence="1">Belongs to the ycf20 family.</text>
</comment>
<organism evidence="3">
    <name type="scientific">Botryococcus braunii</name>
    <name type="common">Green alga</name>
    <dbReference type="NCBI Taxonomy" id="38881"/>
    <lineage>
        <taxon>Eukaryota</taxon>
        <taxon>Viridiplantae</taxon>
        <taxon>Chlorophyta</taxon>
        <taxon>core chlorophytes</taxon>
        <taxon>Trebouxiophyceae</taxon>
        <taxon>Trebouxiophyceae incertae sedis</taxon>
        <taxon>Elliptochloris clade</taxon>
        <taxon>Botryococcus</taxon>
    </lineage>
</organism>
<dbReference type="EMBL" id="KM462884">
    <property type="protein sequence ID" value="AIT95378.1"/>
    <property type="molecule type" value="Genomic_DNA"/>
</dbReference>
<sequence length="122" mass="14349">MSTQTRLSKIYTSLEGFLRKKIYRFQILFTMSLLWLFVGFVCGSLFATFLPFFREVFLWDGLIIMLLLSLSEFLSYLIYHVQGRKFLFFEIVLKNKAPCEMMNIFKTGVFFGLFVDAFKVGS</sequence>
<feature type="transmembrane region" description="Helical" evidence="2">
    <location>
        <begin position="56"/>
        <end position="79"/>
    </location>
</feature>
<proteinExistence type="inferred from homology"/>
<name>A0A097KQB6_BOTBR</name>
<protein>
    <submittedName>
        <fullName evidence="3">Hypothetical chloroplast RF20</fullName>
    </submittedName>
</protein>
<reference evidence="3" key="1">
    <citation type="journal article" date="2014" name="BMC Evol. Biol.">
        <title>Chloroplast phylogenomic analysis resolves deep-level relationships within the green algal class Trebouxiophyceae.</title>
        <authorList>
            <person name="Lemieux C."/>
            <person name="Otis C."/>
            <person name="Turmel M."/>
        </authorList>
    </citation>
    <scope>NUCLEOTIDE SEQUENCE</scope>
</reference>